<dbReference type="GO" id="GO:0005634">
    <property type="term" value="C:nucleus"/>
    <property type="evidence" value="ECO:0007669"/>
    <property type="project" value="TreeGrafter"/>
</dbReference>
<feature type="binding site" evidence="5">
    <location>
        <position position="56"/>
    </location>
    <ligand>
        <name>ATP</name>
        <dbReference type="ChEBI" id="CHEBI:30616"/>
    </ligand>
</feature>
<dbReference type="InterPro" id="IPR050339">
    <property type="entry name" value="CC_SR_Kinase"/>
</dbReference>
<evidence type="ECO:0000313" key="9">
    <source>
        <dbReference type="Proteomes" id="UP000759131"/>
    </source>
</evidence>
<evidence type="ECO:0000256" key="3">
    <source>
        <dbReference type="ARBA" id="ARBA00022777"/>
    </source>
</evidence>
<dbReference type="GO" id="GO:0004672">
    <property type="term" value="F:protein kinase activity"/>
    <property type="evidence" value="ECO:0007669"/>
    <property type="project" value="InterPro"/>
</dbReference>
<dbReference type="GO" id="GO:0005524">
    <property type="term" value="F:ATP binding"/>
    <property type="evidence" value="ECO:0007669"/>
    <property type="project" value="UniProtKB-UniRule"/>
</dbReference>
<keyword evidence="1" id="KW-0808">Transferase</keyword>
<dbReference type="Proteomes" id="UP000759131">
    <property type="component" value="Unassembled WGS sequence"/>
</dbReference>
<dbReference type="EMBL" id="CAJPIZ010010753">
    <property type="protein sequence ID" value="CAG2112706.1"/>
    <property type="molecule type" value="Genomic_DNA"/>
</dbReference>
<keyword evidence="9" id="KW-1185">Reference proteome</keyword>
<dbReference type="SUPFAM" id="SSF56112">
    <property type="entry name" value="Protein kinase-like (PK-like)"/>
    <property type="match status" value="1"/>
</dbReference>
<evidence type="ECO:0000256" key="1">
    <source>
        <dbReference type="ARBA" id="ARBA00022679"/>
    </source>
</evidence>
<evidence type="ECO:0000259" key="7">
    <source>
        <dbReference type="PROSITE" id="PS50011"/>
    </source>
</evidence>
<dbReference type="InterPro" id="IPR011009">
    <property type="entry name" value="Kinase-like_dom_sf"/>
</dbReference>
<feature type="domain" description="Protein kinase" evidence="7">
    <location>
        <begin position="27"/>
        <end position="61"/>
    </location>
</feature>
<protein>
    <recommendedName>
        <fullName evidence="7">Protein kinase domain-containing protein</fullName>
    </recommendedName>
</protein>
<dbReference type="GO" id="GO:0005737">
    <property type="term" value="C:cytoplasm"/>
    <property type="evidence" value="ECO:0007669"/>
    <property type="project" value="TreeGrafter"/>
</dbReference>
<dbReference type="PROSITE" id="PS00107">
    <property type="entry name" value="PROTEIN_KINASE_ATP"/>
    <property type="match status" value="1"/>
</dbReference>
<accession>A0A7R9L1N0</accession>
<gene>
    <name evidence="8" type="ORF">OSB1V03_LOCUS12681</name>
</gene>
<evidence type="ECO:0000256" key="2">
    <source>
        <dbReference type="ARBA" id="ARBA00022741"/>
    </source>
</evidence>
<dbReference type="Gene3D" id="3.30.200.20">
    <property type="entry name" value="Phosphorylase Kinase, domain 1"/>
    <property type="match status" value="1"/>
</dbReference>
<dbReference type="PROSITE" id="PS50011">
    <property type="entry name" value="PROTEIN_KINASE_DOM"/>
    <property type="match status" value="1"/>
</dbReference>
<feature type="non-terminal residue" evidence="8">
    <location>
        <position position="1"/>
    </location>
</feature>
<evidence type="ECO:0000256" key="5">
    <source>
        <dbReference type="PROSITE-ProRule" id="PRU10141"/>
    </source>
</evidence>
<dbReference type="PANTHER" id="PTHR11042">
    <property type="entry name" value="EUKARYOTIC TRANSLATION INITIATION FACTOR 2-ALPHA KINASE EIF2-ALPHA KINASE -RELATED"/>
    <property type="match status" value="1"/>
</dbReference>
<evidence type="ECO:0000256" key="6">
    <source>
        <dbReference type="SAM" id="MobiDB-lite"/>
    </source>
</evidence>
<reference evidence="8" key="1">
    <citation type="submission" date="2020-11" db="EMBL/GenBank/DDBJ databases">
        <authorList>
            <person name="Tran Van P."/>
        </authorList>
    </citation>
    <scope>NUCLEOTIDE SEQUENCE</scope>
</reference>
<evidence type="ECO:0000256" key="4">
    <source>
        <dbReference type="ARBA" id="ARBA00022840"/>
    </source>
</evidence>
<dbReference type="InterPro" id="IPR017441">
    <property type="entry name" value="Protein_kinase_ATP_BS"/>
</dbReference>
<dbReference type="OrthoDB" id="1405469at2759"/>
<dbReference type="EMBL" id="OC865328">
    <property type="protein sequence ID" value="CAD7632276.1"/>
    <property type="molecule type" value="Genomic_DNA"/>
</dbReference>
<evidence type="ECO:0000313" key="8">
    <source>
        <dbReference type="EMBL" id="CAD7632276.1"/>
    </source>
</evidence>
<keyword evidence="2 5" id="KW-0547">Nucleotide-binding</keyword>
<name>A0A7R9L1N0_9ACAR</name>
<feature type="compositionally biased region" description="Polar residues" evidence="6">
    <location>
        <begin position="10"/>
        <end position="20"/>
    </location>
</feature>
<sequence>MVNELLQPMASHSKTKQTSDGNYKTQFIEMSAIGSGSFGTVFKVKHRLDDKIYAVKRVQFG</sequence>
<proteinExistence type="predicted"/>
<keyword evidence="3" id="KW-0418">Kinase</keyword>
<keyword evidence="4 5" id="KW-0067">ATP-binding</keyword>
<dbReference type="AlphaFoldDB" id="A0A7R9L1N0"/>
<feature type="region of interest" description="Disordered" evidence="6">
    <location>
        <begin position="1"/>
        <end position="20"/>
    </location>
</feature>
<organism evidence="8">
    <name type="scientific">Medioppia subpectinata</name>
    <dbReference type="NCBI Taxonomy" id="1979941"/>
    <lineage>
        <taxon>Eukaryota</taxon>
        <taxon>Metazoa</taxon>
        <taxon>Ecdysozoa</taxon>
        <taxon>Arthropoda</taxon>
        <taxon>Chelicerata</taxon>
        <taxon>Arachnida</taxon>
        <taxon>Acari</taxon>
        <taxon>Acariformes</taxon>
        <taxon>Sarcoptiformes</taxon>
        <taxon>Oribatida</taxon>
        <taxon>Brachypylina</taxon>
        <taxon>Oppioidea</taxon>
        <taxon>Oppiidae</taxon>
        <taxon>Medioppia</taxon>
    </lineage>
</organism>
<dbReference type="InterPro" id="IPR000719">
    <property type="entry name" value="Prot_kinase_dom"/>
</dbReference>